<proteinExistence type="predicted"/>
<reference evidence="2 3" key="1">
    <citation type="submission" date="2018-07" db="EMBL/GenBank/DDBJ databases">
        <authorList>
            <person name="Connors B.J."/>
            <person name="Scrudato M."/>
            <person name="Alvarez Y."/>
            <person name="Drake L."/>
            <person name="Cabrera M."/>
            <person name="Arno R."/>
            <person name="Gurney S.M.R."/>
            <person name="Garlena R.A."/>
            <person name="Russell D.A."/>
            <person name="Pope W.H."/>
            <person name="Jacobs-Sera D."/>
            <person name="Hatfull G.F."/>
        </authorList>
    </citation>
    <scope>NUCLEOTIDE SEQUENCE [LARGE SCALE GENOMIC DNA]</scope>
</reference>
<evidence type="ECO:0000256" key="1">
    <source>
        <dbReference type="SAM" id="Phobius"/>
    </source>
</evidence>
<organism evidence="2 3">
    <name type="scientific">Mycobacterium phage EleanorGeorge</name>
    <dbReference type="NCBI Taxonomy" id="2301563"/>
    <lineage>
        <taxon>Viruses</taxon>
        <taxon>Duplodnaviria</taxon>
        <taxon>Heunggongvirae</taxon>
        <taxon>Uroviricota</taxon>
        <taxon>Caudoviricetes</taxon>
        <taxon>Gracegardnervirinae</taxon>
        <taxon>Cheoctovirus</taxon>
        <taxon>Cheoctovirus eleanorgeorge</taxon>
    </lineage>
</organism>
<keyword evidence="1" id="KW-0812">Transmembrane</keyword>
<evidence type="ECO:0000313" key="2">
    <source>
        <dbReference type="EMBL" id="AXQ60756.1"/>
    </source>
</evidence>
<sequence>MNATDVVEWGLAGFLVITLILLVAAMATLFISIWR</sequence>
<accession>A0A385DN74</accession>
<dbReference type="EMBL" id="MH669001">
    <property type="protein sequence ID" value="AXQ60756.1"/>
    <property type="molecule type" value="Genomic_DNA"/>
</dbReference>
<dbReference type="KEGG" id="vg:60328020"/>
<keyword evidence="1" id="KW-1133">Transmembrane helix</keyword>
<dbReference type="Proteomes" id="UP000263302">
    <property type="component" value="Segment"/>
</dbReference>
<keyword evidence="3" id="KW-1185">Reference proteome</keyword>
<gene>
    <name evidence="2" type="primary">56</name>
    <name evidence="2" type="ORF">SEA_ELEANORGEORGE_56</name>
</gene>
<dbReference type="RefSeq" id="YP_009956507.1">
    <property type="nucleotide sequence ID" value="NC_051652.1"/>
</dbReference>
<keyword evidence="1" id="KW-0472">Membrane</keyword>
<protein>
    <submittedName>
        <fullName evidence="2">Uncharacterized protein</fullName>
    </submittedName>
</protein>
<feature type="transmembrane region" description="Helical" evidence="1">
    <location>
        <begin position="12"/>
        <end position="34"/>
    </location>
</feature>
<dbReference type="GeneID" id="60328020"/>
<name>A0A385DN74_9CAUD</name>
<evidence type="ECO:0000313" key="3">
    <source>
        <dbReference type="Proteomes" id="UP000263302"/>
    </source>
</evidence>